<dbReference type="FunFam" id="3.30.70.260:FF:000018">
    <property type="entry name" value="Ribose-5-phosphate isomerase A"/>
    <property type="match status" value="1"/>
</dbReference>
<dbReference type="GO" id="GO:0009052">
    <property type="term" value="P:pentose-phosphate shunt, non-oxidative branch"/>
    <property type="evidence" value="ECO:0007669"/>
    <property type="project" value="InterPro"/>
</dbReference>
<sequence length="301" mass="32819">MIIPSITKGLVFRSLTSISALSCSSKRLMASIKIPKISELPSLGLPLENAKRAAAYRAVDENLDVYQHRVIGIGSGSTVIYVAERIGQYLRDDEYRDYVSKFKCVATGYQSKQLIMDNGLTYAILEQHPHIDIAFDGADEIDCNLDLIKGGGGCLFQEKLISTSAKIFVVVADTSKKSPRRLGSHWVQGVPIEVVPAAYNRVQDDLLNLLGAKTATLRQGGKVKMGPVVTDNNNFILDTHFGDIDDPKKLHDNIKALVGVVETGLFIGNAAKAYLGSPDGDVLITSRENPAELQNETIMEQ</sequence>
<name>A0A1Q3A186_ZYGRO</name>
<dbReference type="GO" id="GO:0006014">
    <property type="term" value="P:D-ribose metabolic process"/>
    <property type="evidence" value="ECO:0007669"/>
    <property type="project" value="TreeGrafter"/>
</dbReference>
<evidence type="ECO:0000256" key="8">
    <source>
        <dbReference type="ARBA" id="ARBA00032273"/>
    </source>
</evidence>
<reference evidence="9 10" key="1">
    <citation type="submission" date="2016-08" db="EMBL/GenBank/DDBJ databases">
        <title>Draft genome sequence of allopolyploid Zygosaccharomyces rouxii.</title>
        <authorList>
            <person name="Watanabe J."/>
            <person name="Uehara K."/>
            <person name="Mogi Y."/>
            <person name="Tsukioka Y."/>
        </authorList>
    </citation>
    <scope>NUCLEOTIDE SEQUENCE [LARGE SCALE GENOMIC DNA]</scope>
    <source>
        <strain evidence="9 10">NBRC 110957</strain>
    </source>
</reference>
<dbReference type="PANTHER" id="PTHR11934:SF0">
    <property type="entry name" value="RIBOSE-5-PHOSPHATE ISOMERASE"/>
    <property type="match status" value="1"/>
</dbReference>
<evidence type="ECO:0000256" key="4">
    <source>
        <dbReference type="ARBA" id="ARBA00011959"/>
    </source>
</evidence>
<dbReference type="Gene3D" id="3.30.70.260">
    <property type="match status" value="1"/>
</dbReference>
<evidence type="ECO:0000256" key="3">
    <source>
        <dbReference type="ARBA" id="ARBA00008088"/>
    </source>
</evidence>
<comment type="pathway">
    <text evidence="2">Carbohydrate degradation; pentose phosphate pathway; D-ribose 5-phosphate from D-ribulose 5-phosphate (non-oxidative stage): step 1/1.</text>
</comment>
<organism evidence="9 10">
    <name type="scientific">Zygosaccharomyces rouxii</name>
    <dbReference type="NCBI Taxonomy" id="4956"/>
    <lineage>
        <taxon>Eukaryota</taxon>
        <taxon>Fungi</taxon>
        <taxon>Dikarya</taxon>
        <taxon>Ascomycota</taxon>
        <taxon>Saccharomycotina</taxon>
        <taxon>Saccharomycetes</taxon>
        <taxon>Saccharomycetales</taxon>
        <taxon>Saccharomycetaceae</taxon>
        <taxon>Zygosaccharomyces</taxon>
    </lineage>
</organism>
<comment type="similarity">
    <text evidence="3">Belongs to the ribose 5-phosphate isomerase family.</text>
</comment>
<dbReference type="InterPro" id="IPR004788">
    <property type="entry name" value="Ribose5P_isomerase_type_A"/>
</dbReference>
<dbReference type="EC" id="5.3.1.6" evidence="4"/>
<dbReference type="FunFam" id="3.40.50.1360:FF:000014">
    <property type="entry name" value="Ribose 5-phosphate isomerase"/>
    <property type="match status" value="1"/>
</dbReference>
<dbReference type="OMA" id="ACHVQEK"/>
<dbReference type="GO" id="GO:0008615">
    <property type="term" value="P:pyridoxine biosynthetic process"/>
    <property type="evidence" value="ECO:0007669"/>
    <property type="project" value="EnsemblFungi"/>
</dbReference>
<dbReference type="SUPFAM" id="SSF100950">
    <property type="entry name" value="NagB/RpiA/CoA transferase-like"/>
    <property type="match status" value="1"/>
</dbReference>
<dbReference type="UniPathway" id="UPA00115">
    <property type="reaction ID" value="UER00412"/>
</dbReference>
<comment type="catalytic activity">
    <reaction evidence="1">
        <text>aldehydo-D-ribose 5-phosphate = D-ribulose 5-phosphate</text>
        <dbReference type="Rhea" id="RHEA:14657"/>
        <dbReference type="ChEBI" id="CHEBI:58121"/>
        <dbReference type="ChEBI" id="CHEBI:58273"/>
        <dbReference type="EC" id="5.3.1.6"/>
    </reaction>
</comment>
<dbReference type="CDD" id="cd01398">
    <property type="entry name" value="RPI_A"/>
    <property type="match status" value="1"/>
</dbReference>
<dbReference type="GO" id="GO:0004751">
    <property type="term" value="F:ribose-5-phosphate isomerase activity"/>
    <property type="evidence" value="ECO:0007669"/>
    <property type="project" value="UniProtKB-EC"/>
</dbReference>
<dbReference type="SUPFAM" id="SSF75445">
    <property type="entry name" value="D-ribose-5-phosphate isomerase (RpiA), lid domain"/>
    <property type="match status" value="1"/>
</dbReference>
<dbReference type="eggNOG" id="KOG3075">
    <property type="taxonomic scope" value="Eukaryota"/>
</dbReference>
<dbReference type="PANTHER" id="PTHR11934">
    <property type="entry name" value="RIBOSE-5-PHOSPHATE ISOMERASE"/>
    <property type="match status" value="1"/>
</dbReference>
<protein>
    <recommendedName>
        <fullName evidence="5">Ribose-5-phosphate isomerase</fullName>
        <ecNumber evidence="4">5.3.1.6</ecNumber>
    </recommendedName>
    <alternativeName>
        <fullName evidence="8">D-ribose-5-phosphate ketol-isomerase</fullName>
    </alternativeName>
    <alternativeName>
        <fullName evidence="7">Phosphoriboisomerase</fullName>
    </alternativeName>
</protein>
<evidence type="ECO:0000256" key="1">
    <source>
        <dbReference type="ARBA" id="ARBA00001713"/>
    </source>
</evidence>
<dbReference type="Proteomes" id="UP000187013">
    <property type="component" value="Unassembled WGS sequence"/>
</dbReference>
<evidence type="ECO:0000256" key="7">
    <source>
        <dbReference type="ARBA" id="ARBA00029734"/>
    </source>
</evidence>
<evidence type="ECO:0000313" key="9">
    <source>
        <dbReference type="EMBL" id="GAV49441.1"/>
    </source>
</evidence>
<dbReference type="Gene3D" id="3.40.50.1360">
    <property type="match status" value="1"/>
</dbReference>
<evidence type="ECO:0000256" key="2">
    <source>
        <dbReference type="ARBA" id="ARBA00004988"/>
    </source>
</evidence>
<evidence type="ECO:0000256" key="5">
    <source>
        <dbReference type="ARBA" id="ARBA00019150"/>
    </source>
</evidence>
<accession>A0A1Q3A186</accession>
<dbReference type="Pfam" id="PF06026">
    <property type="entry name" value="Rib_5-P_isom_A"/>
    <property type="match status" value="1"/>
</dbReference>
<evidence type="ECO:0000313" key="10">
    <source>
        <dbReference type="Proteomes" id="UP000187013"/>
    </source>
</evidence>
<gene>
    <name evidence="9" type="ORF">ZYGR_0P00840</name>
</gene>
<dbReference type="OrthoDB" id="1555531at2759"/>
<dbReference type="GO" id="GO:0005737">
    <property type="term" value="C:cytoplasm"/>
    <property type="evidence" value="ECO:0007669"/>
    <property type="project" value="TreeGrafter"/>
</dbReference>
<dbReference type="InterPro" id="IPR037171">
    <property type="entry name" value="NagB/RpiA_transferase-like"/>
</dbReference>
<evidence type="ECO:0000256" key="6">
    <source>
        <dbReference type="ARBA" id="ARBA00023235"/>
    </source>
</evidence>
<proteinExistence type="inferred from homology"/>
<comment type="caution">
    <text evidence="9">The sequence shown here is derived from an EMBL/GenBank/DDBJ whole genome shotgun (WGS) entry which is preliminary data.</text>
</comment>
<dbReference type="EMBL" id="BDGX01000016">
    <property type="protein sequence ID" value="GAV49441.1"/>
    <property type="molecule type" value="Genomic_DNA"/>
</dbReference>
<dbReference type="AlphaFoldDB" id="A0A1Q3A186"/>
<keyword evidence="6" id="KW-0413">Isomerase</keyword>
<dbReference type="NCBIfam" id="TIGR00021">
    <property type="entry name" value="rpiA"/>
    <property type="match status" value="1"/>
</dbReference>